<feature type="domain" description="Nucleoside phosphorylase" evidence="1">
    <location>
        <begin position="33"/>
        <end position="71"/>
    </location>
</feature>
<feature type="domain" description="Nucleoside phosphorylase" evidence="1">
    <location>
        <begin position="111"/>
        <end position="185"/>
    </location>
</feature>
<dbReference type="GO" id="GO:0019284">
    <property type="term" value="P:L-methionine salvage from S-adenosylmethionine"/>
    <property type="evidence" value="ECO:0007669"/>
    <property type="project" value="TreeGrafter"/>
</dbReference>
<gene>
    <name evidence="2" type="ORF">FHU37_004885</name>
</gene>
<dbReference type="InterPro" id="IPR000845">
    <property type="entry name" value="Nucleoside_phosphorylase_d"/>
</dbReference>
<comment type="caution">
    <text evidence="2">The sequence shown here is derived from an EMBL/GenBank/DDBJ whole genome shotgun (WGS) entry which is preliminary data.</text>
</comment>
<evidence type="ECO:0000313" key="2">
    <source>
        <dbReference type="EMBL" id="NYI07856.1"/>
    </source>
</evidence>
<protein>
    <submittedName>
        <fullName evidence="2">Adenosylhomocysteine nucleosidase</fullName>
        <ecNumber evidence="2">3.2.2.9</ecNumber>
    </submittedName>
</protein>
<dbReference type="GO" id="GO:0008930">
    <property type="term" value="F:methylthioadenosine nucleosidase activity"/>
    <property type="evidence" value="ECO:0007669"/>
    <property type="project" value="TreeGrafter"/>
</dbReference>
<dbReference type="CDD" id="cd09008">
    <property type="entry name" value="MTAN"/>
    <property type="match status" value="1"/>
</dbReference>
<dbReference type="GO" id="GO:0005829">
    <property type="term" value="C:cytosol"/>
    <property type="evidence" value="ECO:0007669"/>
    <property type="project" value="TreeGrafter"/>
</dbReference>
<dbReference type="EC" id="3.2.2.9" evidence="2"/>
<dbReference type="Gene3D" id="3.40.50.1580">
    <property type="entry name" value="Nucleoside phosphorylase domain"/>
    <property type="match status" value="1"/>
</dbReference>
<dbReference type="InterPro" id="IPR035994">
    <property type="entry name" value="Nucleoside_phosphorylase_sf"/>
</dbReference>
<dbReference type="RefSeq" id="WP_312892831.1">
    <property type="nucleotide sequence ID" value="NZ_JACBZD010000002.1"/>
</dbReference>
<sequence length="192" mass="20089">MPLRGRISTDLPLLVVAAEEEAAHLDDGLPVLITGIGKVNAAMTTAEVLARGPRPAVVVNLGTAGGLRNGWSGIHEVSTVVQHDLDTAVLRELTGRDYGLPIELGTAGGPVLATGDTFVTDEAVRAELARTADLVDMEGYAVASAATRAGVPVRLVKQVSDRADSSATRSWKEHVDACARDLAAWVATHLPR</sequence>
<dbReference type="PANTHER" id="PTHR46832">
    <property type="entry name" value="5'-METHYLTHIOADENOSINE/S-ADENOSYLHOMOCYSTEINE NUCLEOSIDASE"/>
    <property type="match status" value="1"/>
</dbReference>
<evidence type="ECO:0000259" key="1">
    <source>
        <dbReference type="Pfam" id="PF01048"/>
    </source>
</evidence>
<organism evidence="2 3">
    <name type="scientific">Allostreptomyces psammosilenae</name>
    <dbReference type="NCBI Taxonomy" id="1892865"/>
    <lineage>
        <taxon>Bacteria</taxon>
        <taxon>Bacillati</taxon>
        <taxon>Actinomycetota</taxon>
        <taxon>Actinomycetes</taxon>
        <taxon>Kitasatosporales</taxon>
        <taxon>Streptomycetaceae</taxon>
        <taxon>Allostreptomyces</taxon>
    </lineage>
</organism>
<dbReference type="SUPFAM" id="SSF53167">
    <property type="entry name" value="Purine and uridine phosphorylases"/>
    <property type="match status" value="1"/>
</dbReference>
<accession>A0A852ZZU3</accession>
<keyword evidence="3" id="KW-1185">Reference proteome</keyword>
<dbReference type="GO" id="GO:0009116">
    <property type="term" value="P:nucleoside metabolic process"/>
    <property type="evidence" value="ECO:0007669"/>
    <property type="project" value="InterPro"/>
</dbReference>
<dbReference type="Proteomes" id="UP000567795">
    <property type="component" value="Unassembled WGS sequence"/>
</dbReference>
<keyword evidence="2" id="KW-0326">Glycosidase</keyword>
<dbReference type="Pfam" id="PF01048">
    <property type="entry name" value="PNP_UDP_1"/>
    <property type="match status" value="2"/>
</dbReference>
<dbReference type="AlphaFoldDB" id="A0A852ZZU3"/>
<dbReference type="PANTHER" id="PTHR46832:SF1">
    <property type="entry name" value="5'-METHYLTHIOADENOSINE_S-ADENOSYLHOMOCYSTEINE NUCLEOSIDASE"/>
    <property type="match status" value="1"/>
</dbReference>
<keyword evidence="2" id="KW-0378">Hydrolase</keyword>
<dbReference type="NCBIfam" id="NF004168">
    <property type="entry name" value="PRK05634.1"/>
    <property type="match status" value="1"/>
</dbReference>
<proteinExistence type="predicted"/>
<evidence type="ECO:0000313" key="3">
    <source>
        <dbReference type="Proteomes" id="UP000567795"/>
    </source>
</evidence>
<dbReference type="EMBL" id="JACBZD010000002">
    <property type="protein sequence ID" value="NYI07856.1"/>
    <property type="molecule type" value="Genomic_DNA"/>
</dbReference>
<name>A0A852ZZU3_9ACTN</name>
<reference evidence="2 3" key="1">
    <citation type="submission" date="2020-07" db="EMBL/GenBank/DDBJ databases">
        <title>Sequencing the genomes of 1000 actinobacteria strains.</title>
        <authorList>
            <person name="Klenk H.-P."/>
        </authorList>
    </citation>
    <scope>NUCLEOTIDE SEQUENCE [LARGE SCALE GENOMIC DNA]</scope>
    <source>
        <strain evidence="2 3">DSM 42178</strain>
    </source>
</reference>
<dbReference type="GO" id="GO:0008782">
    <property type="term" value="F:adenosylhomocysteine nucleosidase activity"/>
    <property type="evidence" value="ECO:0007669"/>
    <property type="project" value="UniProtKB-EC"/>
</dbReference>